<keyword evidence="2" id="KW-1185">Reference proteome</keyword>
<evidence type="ECO:0000313" key="2">
    <source>
        <dbReference type="Proteomes" id="UP000223025"/>
    </source>
</evidence>
<accession>A0A2L0UZY0</accession>
<name>A0A2L0UZY0_9CAUD</name>
<dbReference type="Proteomes" id="UP000223025">
    <property type="component" value="Segment"/>
</dbReference>
<organism evidence="1 2">
    <name type="scientific">Agrobacterium phage Atu_ph07</name>
    <dbReference type="NCBI Taxonomy" id="2024264"/>
    <lineage>
        <taxon>Viruses</taxon>
        <taxon>Duplodnaviria</taxon>
        <taxon>Heunggongvirae</taxon>
        <taxon>Uroviricota</taxon>
        <taxon>Caudoviricetes</taxon>
        <taxon>Polybotosvirus</taxon>
        <taxon>Polybotosvirus Atuph07</taxon>
    </lineage>
</organism>
<sequence>MTETLANYITEYLNEMKQENEKFLIEFPFFWLPPFQEKYTNANHLTYKDFGDIIDKSNELTEKIKQYVSVEDFLAFDTRFGGEYKEYSLGILFRNEDDKLTAMLACG</sequence>
<dbReference type="KEGG" id="vg:40088305"/>
<dbReference type="EMBL" id="MF403008">
    <property type="protein sequence ID" value="AUZ95070.1"/>
    <property type="molecule type" value="Genomic_DNA"/>
</dbReference>
<proteinExistence type="predicted"/>
<dbReference type="GeneID" id="40088305"/>
<evidence type="ECO:0000313" key="1">
    <source>
        <dbReference type="EMBL" id="AUZ95070.1"/>
    </source>
</evidence>
<protein>
    <submittedName>
        <fullName evidence="1">Uncharacterized protein</fullName>
    </submittedName>
</protein>
<reference evidence="1 2" key="1">
    <citation type="submission" date="2017-06" db="EMBL/GenBank/DDBJ databases">
        <authorList>
            <person name="Kim H.J."/>
            <person name="Triplett B.A."/>
        </authorList>
    </citation>
    <scope>NUCLEOTIDE SEQUENCE [LARGE SCALE GENOMIC DNA]</scope>
</reference>
<dbReference type="RefSeq" id="YP_009611967.1">
    <property type="nucleotide sequence ID" value="NC_042013.1"/>
</dbReference>